<dbReference type="Proteomes" id="UP000295511">
    <property type="component" value="Unassembled WGS sequence"/>
</dbReference>
<comment type="caution">
    <text evidence="2">The sequence shown here is derived from an EMBL/GenBank/DDBJ whole genome shotgun (WGS) entry which is preliminary data.</text>
</comment>
<evidence type="ECO:0000256" key="1">
    <source>
        <dbReference type="SAM" id="MobiDB-lite"/>
    </source>
</evidence>
<evidence type="ECO:0000313" key="3">
    <source>
        <dbReference type="Proteomes" id="UP000295511"/>
    </source>
</evidence>
<dbReference type="RefSeq" id="WP_133205777.1">
    <property type="nucleotide sequence ID" value="NZ_SMRU01000025.1"/>
</dbReference>
<accession>A0A4V2ZS64</accession>
<dbReference type="OrthoDB" id="5196675at2"/>
<dbReference type="AlphaFoldDB" id="A0A4V2ZS64"/>
<sequence>MAGKKQLSPVRLATADDVPARAMTLREATEHGTRLDELKAMRLILVTHMESENTLARDLAALTRQVREISKEIDELSTSAEGDDLTKAADTDDEAFNPYAV</sequence>
<dbReference type="EMBL" id="SMRU01000025">
    <property type="protein sequence ID" value="TDF92034.1"/>
    <property type="molecule type" value="Genomic_DNA"/>
</dbReference>
<name>A0A4V2ZS64_9MICC</name>
<keyword evidence="3" id="KW-1185">Reference proteome</keyword>
<protein>
    <recommendedName>
        <fullName evidence="4">Terminase small subunit</fullName>
    </recommendedName>
</protein>
<proteinExistence type="predicted"/>
<gene>
    <name evidence="2" type="ORF">E1809_18820</name>
</gene>
<evidence type="ECO:0000313" key="2">
    <source>
        <dbReference type="EMBL" id="TDF92034.1"/>
    </source>
</evidence>
<evidence type="ECO:0008006" key="4">
    <source>
        <dbReference type="Google" id="ProtNLM"/>
    </source>
</evidence>
<reference evidence="2 3" key="1">
    <citation type="submission" date="2019-03" db="EMBL/GenBank/DDBJ databases">
        <title>Whole genome sequence of Arthrobacter sp JH1-1.</title>
        <authorList>
            <person name="Trinh H.N."/>
        </authorList>
    </citation>
    <scope>NUCLEOTIDE SEQUENCE [LARGE SCALE GENOMIC DNA]</scope>
    <source>
        <strain evidence="2 3">JH1-1</strain>
    </source>
</reference>
<feature type="region of interest" description="Disordered" evidence="1">
    <location>
        <begin position="74"/>
        <end position="101"/>
    </location>
</feature>
<organism evidence="2 3">
    <name type="scientific">Arthrobacter terricola</name>
    <dbReference type="NCBI Taxonomy" id="2547396"/>
    <lineage>
        <taxon>Bacteria</taxon>
        <taxon>Bacillati</taxon>
        <taxon>Actinomycetota</taxon>
        <taxon>Actinomycetes</taxon>
        <taxon>Micrococcales</taxon>
        <taxon>Micrococcaceae</taxon>
        <taxon>Arthrobacter</taxon>
    </lineage>
</organism>